<dbReference type="GO" id="GO:1990961">
    <property type="term" value="P:xenobiotic detoxification by transmembrane export across the plasma membrane"/>
    <property type="evidence" value="ECO:0007669"/>
    <property type="project" value="InterPro"/>
</dbReference>
<keyword evidence="6 8" id="KW-1133">Transmembrane helix</keyword>
<feature type="transmembrane region" description="Helical" evidence="8">
    <location>
        <begin position="351"/>
        <end position="375"/>
    </location>
</feature>
<feature type="transmembrane region" description="Helical" evidence="8">
    <location>
        <begin position="178"/>
        <end position="197"/>
    </location>
</feature>
<evidence type="ECO:0000256" key="2">
    <source>
        <dbReference type="ARBA" id="ARBA00006236"/>
    </source>
</evidence>
<dbReference type="SUPFAM" id="SSF103473">
    <property type="entry name" value="MFS general substrate transporter"/>
    <property type="match status" value="1"/>
</dbReference>
<feature type="transmembrane region" description="Helical" evidence="8">
    <location>
        <begin position="61"/>
        <end position="78"/>
    </location>
</feature>
<feature type="domain" description="Major facilitator superfamily (MFS) profile" evidence="9">
    <location>
        <begin position="22"/>
        <end position="405"/>
    </location>
</feature>
<keyword evidence="8" id="KW-0997">Cell inner membrane</keyword>
<comment type="similarity">
    <text evidence="2 8">Belongs to the major facilitator superfamily. Bcr/CmlA family.</text>
</comment>
<reference evidence="10" key="1">
    <citation type="submission" date="2006-06" db="EMBL/GenBank/DDBJ databases">
        <title>Complete sequence of chromosome of Chelativorans sp. BNC1.</title>
        <authorList>
            <consortium name="US DOE Joint Genome Institute"/>
            <person name="Copeland A."/>
            <person name="Lucas S."/>
            <person name="Lapidus A."/>
            <person name="Barry K."/>
            <person name="Detter J.C."/>
            <person name="Glavina del Rio T."/>
            <person name="Hammon N."/>
            <person name="Israni S."/>
            <person name="Dalin E."/>
            <person name="Tice H."/>
            <person name="Pitluck S."/>
            <person name="Chertkov O."/>
            <person name="Brettin T."/>
            <person name="Bruce D."/>
            <person name="Han C."/>
            <person name="Tapia R."/>
            <person name="Gilna P."/>
            <person name="Schmutz J."/>
            <person name="Larimer F."/>
            <person name="Land M."/>
            <person name="Hauser L."/>
            <person name="Kyrpides N."/>
            <person name="Mikhailova N."/>
            <person name="Richardson P."/>
        </authorList>
    </citation>
    <scope>NUCLEOTIDE SEQUENCE</scope>
    <source>
        <strain evidence="10">BNC1</strain>
    </source>
</reference>
<dbReference type="HOGENOM" id="CLU_001265_47_0_5"/>
<dbReference type="InterPro" id="IPR036259">
    <property type="entry name" value="MFS_trans_sf"/>
</dbReference>
<accession>Q11IV7</accession>
<feature type="transmembrane region" description="Helical" evidence="8">
    <location>
        <begin position="319"/>
        <end position="339"/>
    </location>
</feature>
<evidence type="ECO:0000256" key="5">
    <source>
        <dbReference type="ARBA" id="ARBA00022692"/>
    </source>
</evidence>
<feature type="transmembrane region" description="Helical" evidence="8">
    <location>
        <begin position="381"/>
        <end position="401"/>
    </location>
</feature>
<keyword evidence="7 8" id="KW-0472">Membrane</keyword>
<evidence type="ECO:0000259" key="9">
    <source>
        <dbReference type="PROSITE" id="PS50850"/>
    </source>
</evidence>
<evidence type="ECO:0000256" key="7">
    <source>
        <dbReference type="ARBA" id="ARBA00023136"/>
    </source>
</evidence>
<dbReference type="InterPro" id="IPR020846">
    <property type="entry name" value="MFS_dom"/>
</dbReference>
<dbReference type="AlphaFoldDB" id="Q11IV7"/>
<dbReference type="OrthoDB" id="9800416at2"/>
<dbReference type="PANTHER" id="PTHR23502">
    <property type="entry name" value="MAJOR FACILITATOR SUPERFAMILY"/>
    <property type="match status" value="1"/>
</dbReference>
<feature type="transmembrane region" description="Helical" evidence="8">
    <location>
        <begin position="151"/>
        <end position="172"/>
    </location>
</feature>
<feature type="transmembrane region" description="Helical" evidence="8">
    <location>
        <begin position="22"/>
        <end position="41"/>
    </location>
</feature>
<dbReference type="GO" id="GO:0005886">
    <property type="term" value="C:plasma membrane"/>
    <property type="evidence" value="ECO:0007669"/>
    <property type="project" value="UniProtKB-SubCell"/>
</dbReference>
<evidence type="ECO:0000256" key="6">
    <source>
        <dbReference type="ARBA" id="ARBA00022989"/>
    </source>
</evidence>
<dbReference type="CDD" id="cd17320">
    <property type="entry name" value="MFS_MdfA_MDR_like"/>
    <property type="match status" value="1"/>
</dbReference>
<feature type="transmembrane region" description="Helical" evidence="8">
    <location>
        <begin position="90"/>
        <end position="112"/>
    </location>
</feature>
<dbReference type="Pfam" id="PF07690">
    <property type="entry name" value="MFS_1"/>
    <property type="match status" value="1"/>
</dbReference>
<dbReference type="eggNOG" id="COG2814">
    <property type="taxonomic scope" value="Bacteria"/>
</dbReference>
<dbReference type="KEGG" id="mes:Meso_1272"/>
<dbReference type="PROSITE" id="PS50850">
    <property type="entry name" value="MFS"/>
    <property type="match status" value="1"/>
</dbReference>
<evidence type="ECO:0000256" key="4">
    <source>
        <dbReference type="ARBA" id="ARBA00022475"/>
    </source>
</evidence>
<dbReference type="EMBL" id="CP000390">
    <property type="protein sequence ID" value="ABG62668.1"/>
    <property type="molecule type" value="Genomic_DNA"/>
</dbReference>
<dbReference type="PANTHER" id="PTHR23502:SF132">
    <property type="entry name" value="POLYAMINE TRANSPORTER 2-RELATED"/>
    <property type="match status" value="1"/>
</dbReference>
<dbReference type="NCBIfam" id="TIGR00710">
    <property type="entry name" value="efflux_Bcr_CflA"/>
    <property type="match status" value="1"/>
</dbReference>
<feature type="transmembrane region" description="Helical" evidence="8">
    <location>
        <begin position="118"/>
        <end position="139"/>
    </location>
</feature>
<keyword evidence="3 8" id="KW-0813">Transport</keyword>
<dbReference type="InterPro" id="IPR011701">
    <property type="entry name" value="MFS"/>
</dbReference>
<feature type="transmembrane region" description="Helical" evidence="8">
    <location>
        <begin position="296"/>
        <end position="313"/>
    </location>
</feature>
<organism evidence="10">
    <name type="scientific">Chelativorans sp. (strain BNC1)</name>
    <dbReference type="NCBI Taxonomy" id="266779"/>
    <lineage>
        <taxon>Bacteria</taxon>
        <taxon>Pseudomonadati</taxon>
        <taxon>Pseudomonadota</taxon>
        <taxon>Alphaproteobacteria</taxon>
        <taxon>Hyphomicrobiales</taxon>
        <taxon>Phyllobacteriaceae</taxon>
        <taxon>Chelativorans</taxon>
    </lineage>
</organism>
<dbReference type="GO" id="GO:0042910">
    <property type="term" value="F:xenobiotic transmembrane transporter activity"/>
    <property type="evidence" value="ECO:0007669"/>
    <property type="project" value="InterPro"/>
</dbReference>
<proteinExistence type="inferred from homology"/>
<name>Q11IV7_CHESB</name>
<dbReference type="STRING" id="266779.Meso_1272"/>
<evidence type="ECO:0000256" key="8">
    <source>
        <dbReference type="RuleBase" id="RU365088"/>
    </source>
</evidence>
<gene>
    <name evidence="10" type="ordered locus">Meso_1272</name>
</gene>
<dbReference type="Gene3D" id="1.20.1720.10">
    <property type="entry name" value="Multidrug resistance protein D"/>
    <property type="match status" value="1"/>
</dbReference>
<comment type="subcellular location">
    <subcellularLocation>
        <location evidence="8">Cell inner membrane</location>
        <topology evidence="8">Multi-pass membrane protein</topology>
    </subcellularLocation>
    <subcellularLocation>
        <location evidence="1">Cell membrane</location>
        <topology evidence="1">Multi-pass membrane protein</topology>
    </subcellularLocation>
</comment>
<evidence type="ECO:0000256" key="1">
    <source>
        <dbReference type="ARBA" id="ARBA00004651"/>
    </source>
</evidence>
<protein>
    <recommendedName>
        <fullName evidence="8">Bcr/CflA family efflux transporter</fullName>
    </recommendedName>
</protein>
<feature type="transmembrane region" description="Helical" evidence="8">
    <location>
        <begin position="264"/>
        <end position="284"/>
    </location>
</feature>
<evidence type="ECO:0000313" key="10">
    <source>
        <dbReference type="EMBL" id="ABG62668.1"/>
    </source>
</evidence>
<dbReference type="InterPro" id="IPR004812">
    <property type="entry name" value="Efflux_drug-R_Bcr/CmlA"/>
</dbReference>
<sequence>MDDSLAREAPASAALSIGKTEFIALMAALMALNAMAIDIMLPGLQQIGSALGVADENSRQLIISAYVLGLGGAQLFYGPITDRFGRRTPLLIGLVIYVATGFACAFAPSFAAMLVLRLLQGIGAAATRVVAISAIRDVYGGRRMAEVMSMVMMVFMIIPVVAPSLGQVAMLFDDWPSIFLLMGFMSLIITVWTLLRLPETLAPEMKRSLSLGSIMEGFRLVLTNRVALCYTLASTAIFGALFGFINSAQQIYVEIYDMGTLFPLMFAIGAGLMAVSSFTSARLVGRYGMRRLSHAALLGFVAVSGIWLIMALFDYEPFWLFFILFSLAMFQFGWVAPNFNSIAMEPLGRVAGTAAAVQGFITTLGGGVLGALIGLSFDGTLVPLAAGYFISGGVGLILVLIGERGQLFRQVSAPV</sequence>
<keyword evidence="5 8" id="KW-0812">Transmembrane</keyword>
<keyword evidence="4" id="KW-1003">Cell membrane</keyword>
<feature type="transmembrane region" description="Helical" evidence="8">
    <location>
        <begin position="218"/>
        <end position="244"/>
    </location>
</feature>
<evidence type="ECO:0000256" key="3">
    <source>
        <dbReference type="ARBA" id="ARBA00022448"/>
    </source>
</evidence>